<keyword evidence="1 6" id="KW-0645">Protease</keyword>
<dbReference type="InterPro" id="IPR055518">
    <property type="entry name" value="DUF7092"/>
</dbReference>
<evidence type="ECO:0000256" key="5">
    <source>
        <dbReference type="ARBA" id="ARBA00023049"/>
    </source>
</evidence>
<dbReference type="PANTHER" id="PTHR22726:SF1">
    <property type="entry name" value="METALLOENDOPEPTIDASE OMA1, MITOCHONDRIAL"/>
    <property type="match status" value="1"/>
</dbReference>
<keyword evidence="8" id="KW-1133">Transmembrane helix</keyword>
<evidence type="ECO:0000256" key="8">
    <source>
        <dbReference type="SAM" id="Phobius"/>
    </source>
</evidence>
<name>A0ABN8HJK2_9BACT</name>
<evidence type="ECO:0000259" key="9">
    <source>
        <dbReference type="Pfam" id="PF01435"/>
    </source>
</evidence>
<dbReference type="PANTHER" id="PTHR22726">
    <property type="entry name" value="METALLOENDOPEPTIDASE OMA1"/>
    <property type="match status" value="1"/>
</dbReference>
<comment type="cofactor">
    <cofactor evidence="6">
        <name>Zn(2+)</name>
        <dbReference type="ChEBI" id="CHEBI:29105"/>
    </cofactor>
    <text evidence="6">Binds 1 zinc ion per subunit.</text>
</comment>
<keyword evidence="3 6" id="KW-0378">Hydrolase</keyword>
<dbReference type="Pfam" id="PF23368">
    <property type="entry name" value="DUF7092"/>
    <property type="match status" value="1"/>
</dbReference>
<evidence type="ECO:0000259" key="10">
    <source>
        <dbReference type="Pfam" id="PF23368"/>
    </source>
</evidence>
<feature type="region of interest" description="Disordered" evidence="7">
    <location>
        <begin position="311"/>
        <end position="330"/>
    </location>
</feature>
<dbReference type="Proteomes" id="UP001295463">
    <property type="component" value="Chromosome"/>
</dbReference>
<evidence type="ECO:0000313" key="11">
    <source>
        <dbReference type="EMBL" id="CAH2031510.1"/>
    </source>
</evidence>
<evidence type="ECO:0000256" key="4">
    <source>
        <dbReference type="ARBA" id="ARBA00022833"/>
    </source>
</evidence>
<evidence type="ECO:0000256" key="6">
    <source>
        <dbReference type="RuleBase" id="RU003983"/>
    </source>
</evidence>
<organism evidence="11 12">
    <name type="scientific">Trichlorobacter ammonificans</name>
    <dbReference type="NCBI Taxonomy" id="2916410"/>
    <lineage>
        <taxon>Bacteria</taxon>
        <taxon>Pseudomonadati</taxon>
        <taxon>Thermodesulfobacteriota</taxon>
        <taxon>Desulfuromonadia</taxon>
        <taxon>Geobacterales</taxon>
        <taxon>Geobacteraceae</taxon>
        <taxon>Trichlorobacter</taxon>
    </lineage>
</organism>
<dbReference type="Gene3D" id="3.30.2010.10">
    <property type="entry name" value="Metalloproteases ('zincins'), catalytic domain"/>
    <property type="match status" value="1"/>
</dbReference>
<proteinExistence type="inferred from homology"/>
<dbReference type="Pfam" id="PF01435">
    <property type="entry name" value="Peptidase_M48"/>
    <property type="match status" value="1"/>
</dbReference>
<keyword evidence="5 6" id="KW-0482">Metalloprotease</keyword>
<sequence>MRNDRVFYFDGRSSERHHADLSLEGDQVLISLADRELRYPRAQVSLTPAVGSIPRSLRLPDGGRCELRDASLAALFELQPGGGGLSGLLHRLEVRPAGVLGALVLCVLLVSGFMLYGIPWLAKRAALALPPLMEQRLDRESLELLDRHLLRPSGLPAERRQAVIRLFTQVSSSFPPGLPYRVEFRDGGPLGANALALPGGTVLLTDQLLELADNDQGLQGVIAHELTHVVNRHALRTLLQSSATALVVASVTGDLTTITAIAATLPTVLAETRYSRAFEREADNGAVAWLRNQGDSPQPYAELLARLEAQRTAKSGGRGPTDGIRNYLSTHPDTAERIRRIVKQP</sequence>
<dbReference type="RefSeq" id="WP_305732329.1">
    <property type="nucleotide sequence ID" value="NZ_OW150024.1"/>
</dbReference>
<feature type="transmembrane region" description="Helical" evidence="8">
    <location>
        <begin position="99"/>
        <end position="122"/>
    </location>
</feature>
<keyword evidence="12" id="KW-1185">Reference proteome</keyword>
<keyword evidence="8" id="KW-0812">Transmembrane</keyword>
<reference evidence="11 12" key="1">
    <citation type="submission" date="2022-03" db="EMBL/GenBank/DDBJ databases">
        <authorList>
            <person name="Koch H."/>
        </authorList>
    </citation>
    <scope>NUCLEOTIDE SEQUENCE [LARGE SCALE GENOMIC DNA]</scope>
    <source>
        <strain evidence="11 12">G1</strain>
    </source>
</reference>
<accession>A0ABN8HJK2</accession>
<dbReference type="EMBL" id="OW150024">
    <property type="protein sequence ID" value="CAH2031510.1"/>
    <property type="molecule type" value="Genomic_DNA"/>
</dbReference>
<keyword evidence="4 6" id="KW-0862">Zinc</keyword>
<comment type="similarity">
    <text evidence="6">Belongs to the peptidase M48 family.</text>
</comment>
<keyword evidence="2" id="KW-0479">Metal-binding</keyword>
<dbReference type="InterPro" id="IPR001915">
    <property type="entry name" value="Peptidase_M48"/>
</dbReference>
<dbReference type="InterPro" id="IPR051156">
    <property type="entry name" value="Mito/Outer_Membr_Metalloprot"/>
</dbReference>
<protein>
    <submittedName>
        <fullName evidence="11">Peptidase M48</fullName>
    </submittedName>
</protein>
<evidence type="ECO:0000256" key="2">
    <source>
        <dbReference type="ARBA" id="ARBA00022723"/>
    </source>
</evidence>
<feature type="domain" description="Peptidase M48" evidence="9">
    <location>
        <begin position="192"/>
        <end position="342"/>
    </location>
</feature>
<evidence type="ECO:0000256" key="3">
    <source>
        <dbReference type="ARBA" id="ARBA00022801"/>
    </source>
</evidence>
<evidence type="ECO:0000313" key="12">
    <source>
        <dbReference type="Proteomes" id="UP001295463"/>
    </source>
</evidence>
<keyword evidence="8" id="KW-0472">Membrane</keyword>
<feature type="domain" description="DUF7092" evidence="10">
    <location>
        <begin position="7"/>
        <end position="76"/>
    </location>
</feature>
<evidence type="ECO:0000256" key="1">
    <source>
        <dbReference type="ARBA" id="ARBA00022670"/>
    </source>
</evidence>
<gene>
    <name evidence="11" type="ORF">GEAMG1_1678</name>
</gene>
<dbReference type="CDD" id="cd07332">
    <property type="entry name" value="M48C_Oma1_like"/>
    <property type="match status" value="1"/>
</dbReference>
<evidence type="ECO:0000256" key="7">
    <source>
        <dbReference type="SAM" id="MobiDB-lite"/>
    </source>
</evidence>